<gene>
    <name evidence="2" type="ORF">HK097_003648</name>
</gene>
<keyword evidence="3" id="KW-1185">Reference proteome</keyword>
<protein>
    <recommendedName>
        <fullName evidence="1">F-box domain-containing protein</fullName>
    </recommendedName>
</protein>
<comment type="caution">
    <text evidence="2">The sequence shown here is derived from an EMBL/GenBank/DDBJ whole genome shotgun (WGS) entry which is preliminary data.</text>
</comment>
<evidence type="ECO:0000313" key="3">
    <source>
        <dbReference type="Proteomes" id="UP001212841"/>
    </source>
</evidence>
<dbReference type="Proteomes" id="UP001212841">
    <property type="component" value="Unassembled WGS sequence"/>
</dbReference>
<evidence type="ECO:0000259" key="1">
    <source>
        <dbReference type="PROSITE" id="PS50181"/>
    </source>
</evidence>
<dbReference type="Pfam" id="PF00646">
    <property type="entry name" value="F-box"/>
    <property type="match status" value="1"/>
</dbReference>
<feature type="domain" description="F-box" evidence="1">
    <location>
        <begin position="11"/>
        <end position="59"/>
    </location>
</feature>
<sequence>MSHFSPPRPPLRELQSLPSELLAEILSHLPRKTLFKTREVSKTFHLAAMQLTTTRWIRGDEFENSIGRALSAHRSDRELDTRTTFRPSTGSIEKVISPVRLDWKWLRKPKAIICFSHLRRLDSSERVEPFDFSYIPFHPTAYDCKTEVLTLRTDVSHNVKINIRTEKLSSLYISWTGWGAETLPGLLSYIADEEDRIFAKPLRNIQQEVLHSFSNMIKFDGDHIAPAYFDSSIGGMNTIRSPLDDYAVKFCLSDEGCERFEKVGREREGGEQGEKESVDVPCRSLRIEEVKMRVGFIFGGMKDWKEVRKKKLSAFSGGFCGTTFSGYPLGRYHGDEPTPPSPPPSVTAFPTLGKVSKSPEALHATPRTPRLRIHNTRFETLSNKLAQKSIDPSEIFKHDFIRDYLVNIQRKDAVAEGEETKTRDVEKECMLLVRRVVGVERGFEDFKKERDGVGNGRGAGIDAL</sequence>
<dbReference type="CDD" id="cd09917">
    <property type="entry name" value="F-box_SF"/>
    <property type="match status" value="1"/>
</dbReference>
<dbReference type="InterPro" id="IPR036047">
    <property type="entry name" value="F-box-like_dom_sf"/>
</dbReference>
<evidence type="ECO:0000313" key="2">
    <source>
        <dbReference type="EMBL" id="KAJ3053671.1"/>
    </source>
</evidence>
<dbReference type="SUPFAM" id="SSF81383">
    <property type="entry name" value="F-box domain"/>
    <property type="match status" value="1"/>
</dbReference>
<dbReference type="InterPro" id="IPR001810">
    <property type="entry name" value="F-box_dom"/>
</dbReference>
<name>A0AAD5SFC9_9FUNG</name>
<accession>A0AAD5SFC9</accession>
<reference evidence="2" key="1">
    <citation type="submission" date="2020-05" db="EMBL/GenBank/DDBJ databases">
        <title>Phylogenomic resolution of chytrid fungi.</title>
        <authorList>
            <person name="Stajich J.E."/>
            <person name="Amses K."/>
            <person name="Simmons R."/>
            <person name="Seto K."/>
            <person name="Myers J."/>
            <person name="Bonds A."/>
            <person name="Quandt C.A."/>
            <person name="Barry K."/>
            <person name="Liu P."/>
            <person name="Grigoriev I."/>
            <person name="Longcore J.E."/>
            <person name="James T.Y."/>
        </authorList>
    </citation>
    <scope>NUCLEOTIDE SEQUENCE</scope>
    <source>
        <strain evidence="2">JEL0318</strain>
    </source>
</reference>
<dbReference type="EMBL" id="JADGJD010000188">
    <property type="protein sequence ID" value="KAJ3053671.1"/>
    <property type="molecule type" value="Genomic_DNA"/>
</dbReference>
<proteinExistence type="predicted"/>
<organism evidence="2 3">
    <name type="scientific">Rhizophlyctis rosea</name>
    <dbReference type="NCBI Taxonomy" id="64517"/>
    <lineage>
        <taxon>Eukaryota</taxon>
        <taxon>Fungi</taxon>
        <taxon>Fungi incertae sedis</taxon>
        <taxon>Chytridiomycota</taxon>
        <taxon>Chytridiomycota incertae sedis</taxon>
        <taxon>Chytridiomycetes</taxon>
        <taxon>Rhizophlyctidales</taxon>
        <taxon>Rhizophlyctidaceae</taxon>
        <taxon>Rhizophlyctis</taxon>
    </lineage>
</organism>
<dbReference type="AlphaFoldDB" id="A0AAD5SFC9"/>
<dbReference type="Gene3D" id="1.20.1280.50">
    <property type="match status" value="1"/>
</dbReference>
<dbReference type="SMART" id="SM00256">
    <property type="entry name" value="FBOX"/>
    <property type="match status" value="1"/>
</dbReference>
<dbReference type="PROSITE" id="PS50181">
    <property type="entry name" value="FBOX"/>
    <property type="match status" value="1"/>
</dbReference>